<keyword evidence="4" id="KW-1185">Reference proteome</keyword>
<evidence type="ECO:0000313" key="3">
    <source>
        <dbReference type="EMBL" id="AMU89040.1"/>
    </source>
</evidence>
<dbReference type="KEGG" id="smaz:LH19_11545"/>
<protein>
    <submittedName>
        <fullName evidence="3">Uncharacterized protein</fullName>
    </submittedName>
</protein>
<accession>A0AAC8YZ95</accession>
<keyword evidence="2" id="KW-0732">Signal</keyword>
<feature type="compositionally biased region" description="Pro residues" evidence="1">
    <location>
        <begin position="165"/>
        <end position="179"/>
    </location>
</feature>
<gene>
    <name evidence="3" type="ORF">ATM17_08305</name>
</gene>
<sequence>MKICSHHAVLVLAILGLPACASTARVSPVSAQASGAAPLPVLIRQTIRTEMTMQALFMGRLHHDPHGCLRGDSDEGPIIVWHHDTGIERTPDGRTRITDSTTGNAVHVGDEIALSGGYRAGPLSNVTESVPEPCRTPKRFFIAGRVMSEAQRQDILARQRRQPAAPLPVGAPPAPTVRR</sequence>
<evidence type="ECO:0000256" key="1">
    <source>
        <dbReference type="SAM" id="MobiDB-lite"/>
    </source>
</evidence>
<name>A0AAC8YZ95_SPHMC</name>
<proteinExistence type="predicted"/>
<organism evidence="3 4">
    <name type="scientific">Sphingopyxis macrogoltabida</name>
    <name type="common">Sphingomonas macrogoltabidus</name>
    <dbReference type="NCBI Taxonomy" id="33050"/>
    <lineage>
        <taxon>Bacteria</taxon>
        <taxon>Pseudomonadati</taxon>
        <taxon>Pseudomonadota</taxon>
        <taxon>Alphaproteobacteria</taxon>
        <taxon>Sphingomonadales</taxon>
        <taxon>Sphingomonadaceae</taxon>
        <taxon>Sphingopyxis</taxon>
    </lineage>
</organism>
<dbReference type="Proteomes" id="UP000076088">
    <property type="component" value="Chromosome"/>
</dbReference>
<feature type="chain" id="PRO_5042015352" evidence="2">
    <location>
        <begin position="22"/>
        <end position="179"/>
    </location>
</feature>
<dbReference type="AlphaFoldDB" id="A0AAC8YZ95"/>
<feature type="signal peptide" evidence="2">
    <location>
        <begin position="1"/>
        <end position="21"/>
    </location>
</feature>
<feature type="region of interest" description="Disordered" evidence="1">
    <location>
        <begin position="158"/>
        <end position="179"/>
    </location>
</feature>
<reference evidence="4" key="1">
    <citation type="submission" date="2015-11" db="EMBL/GenBank/DDBJ databases">
        <title>Complete genome sequence of a polyethylene-glycol degrader Sphingopyxis macrogoltabida 203N (NBRC 111659).</title>
        <authorList>
            <person name="Yoshiyuki O."/>
            <person name="Shouta N."/>
            <person name="Nagata Y."/>
            <person name="Numata M."/>
            <person name="Tsuchikane K."/>
            <person name="Hosoyama A."/>
            <person name="Yamazoe A."/>
            <person name="Tsuda M."/>
            <person name="Fujita N."/>
            <person name="Kawai F."/>
        </authorList>
    </citation>
    <scope>NUCLEOTIDE SEQUENCE [LARGE SCALE GENOMIC DNA]</scope>
    <source>
        <strain evidence="4">203N</strain>
    </source>
</reference>
<evidence type="ECO:0000313" key="4">
    <source>
        <dbReference type="Proteomes" id="UP000076088"/>
    </source>
</evidence>
<dbReference type="RefSeq" id="WP_054727976.1">
    <property type="nucleotide sequence ID" value="NZ_CP009429.1"/>
</dbReference>
<reference evidence="3 4" key="2">
    <citation type="journal article" date="2016" name="Genome Announc.">
        <title>Complete Genome Sequence of Sphingopyxis macrogoltabida Strain 203N (NBRC 111659), a Polyethylene Glycol Degrader.</title>
        <authorList>
            <person name="Ohtsubo Y."/>
            <person name="Nonoyama S."/>
            <person name="Nagata Y."/>
            <person name="Numata M."/>
            <person name="Tsuchikane K."/>
            <person name="Hosoyama A."/>
            <person name="Yamazoe A."/>
            <person name="Tsuda M."/>
            <person name="Fujita N."/>
            <person name="Kawai F."/>
        </authorList>
    </citation>
    <scope>NUCLEOTIDE SEQUENCE [LARGE SCALE GENOMIC DNA]</scope>
    <source>
        <strain evidence="3 4">203N</strain>
    </source>
</reference>
<dbReference type="EMBL" id="CP013344">
    <property type="protein sequence ID" value="AMU89040.1"/>
    <property type="molecule type" value="Genomic_DNA"/>
</dbReference>
<evidence type="ECO:0000256" key="2">
    <source>
        <dbReference type="SAM" id="SignalP"/>
    </source>
</evidence>